<gene>
    <name evidence="1" type="ORF">glysoja_025887</name>
</gene>
<dbReference type="AlphaFoldDB" id="A0A0B2R7H4"/>
<dbReference type="EMBL" id="KN651818">
    <property type="protein sequence ID" value="KHN30396.1"/>
    <property type="molecule type" value="Genomic_DNA"/>
</dbReference>
<evidence type="ECO:0000313" key="1">
    <source>
        <dbReference type="EMBL" id="KHN30396.1"/>
    </source>
</evidence>
<reference evidence="1" key="1">
    <citation type="submission" date="2014-07" db="EMBL/GenBank/DDBJ databases">
        <title>Identification of a novel salt tolerance gene in wild soybean by whole-genome sequencing.</title>
        <authorList>
            <person name="Lam H.-M."/>
            <person name="Qi X."/>
            <person name="Li M.-W."/>
            <person name="Liu X."/>
            <person name="Xie M."/>
            <person name="Ni M."/>
            <person name="Xu X."/>
        </authorList>
    </citation>
    <scope>NUCLEOTIDE SEQUENCE [LARGE SCALE GENOMIC DNA]</scope>
    <source>
        <tissue evidence="1">Root</tissue>
    </source>
</reference>
<proteinExistence type="predicted"/>
<organism evidence="1">
    <name type="scientific">Glycine soja</name>
    <name type="common">Wild soybean</name>
    <dbReference type="NCBI Taxonomy" id="3848"/>
    <lineage>
        <taxon>Eukaryota</taxon>
        <taxon>Viridiplantae</taxon>
        <taxon>Streptophyta</taxon>
        <taxon>Embryophyta</taxon>
        <taxon>Tracheophyta</taxon>
        <taxon>Spermatophyta</taxon>
        <taxon>Magnoliopsida</taxon>
        <taxon>eudicotyledons</taxon>
        <taxon>Gunneridae</taxon>
        <taxon>Pentapetalae</taxon>
        <taxon>rosids</taxon>
        <taxon>fabids</taxon>
        <taxon>Fabales</taxon>
        <taxon>Fabaceae</taxon>
        <taxon>Papilionoideae</taxon>
        <taxon>50 kb inversion clade</taxon>
        <taxon>NPAAA clade</taxon>
        <taxon>indigoferoid/millettioid clade</taxon>
        <taxon>Phaseoleae</taxon>
        <taxon>Glycine</taxon>
        <taxon>Glycine subgen. Soja</taxon>
    </lineage>
</organism>
<sequence>MICFGLHRFPQEEAAFEQCKVQQCLVFSPLLKNGPQTKRKEETERSYLKCGLQELLADEISGYFIDVMWL</sequence>
<accession>A0A0B2R7H4</accession>
<protein>
    <submittedName>
        <fullName evidence="1">Uncharacterized protein</fullName>
    </submittedName>
</protein>
<dbReference type="Proteomes" id="UP000053555">
    <property type="component" value="Unassembled WGS sequence"/>
</dbReference>
<name>A0A0B2R7H4_GLYSO</name>